<evidence type="ECO:0000313" key="2">
    <source>
        <dbReference type="EMBL" id="MBR9970143.1"/>
    </source>
</evidence>
<feature type="signal peptide" evidence="1">
    <location>
        <begin position="1"/>
        <end position="19"/>
    </location>
</feature>
<reference evidence="2 3" key="1">
    <citation type="submission" date="2021-04" db="EMBL/GenBank/DDBJ databases">
        <title>Magnetospirillum sulfuroxidans sp. nov., a facultative chemolithoautotrophic sulfur-oxidizing alphaproteobacterium isolated from freshwater sediment and proposals for Paramagetospirillum gen. nov., and Magnetospirillaceae fam. nov.</title>
        <authorList>
            <person name="Koziaeva V."/>
            <person name="Geelhoed J.S."/>
            <person name="Sorokin D.Y."/>
            <person name="Grouzdev D.S."/>
        </authorList>
    </citation>
    <scope>NUCLEOTIDE SEQUENCE [LARGE SCALE GENOMIC DNA]</scope>
    <source>
        <strain evidence="2 3">J10</strain>
    </source>
</reference>
<dbReference type="Proteomes" id="UP000680714">
    <property type="component" value="Unassembled WGS sequence"/>
</dbReference>
<name>A0ABS5I8X3_9PROT</name>
<gene>
    <name evidence="2" type="ORF">KEC16_00265</name>
</gene>
<protein>
    <recommendedName>
        <fullName evidence="4">Lipoprotein</fullName>
    </recommendedName>
</protein>
<proteinExistence type="predicted"/>
<keyword evidence="3" id="KW-1185">Reference proteome</keyword>
<keyword evidence="1" id="KW-0732">Signal</keyword>
<evidence type="ECO:0000256" key="1">
    <source>
        <dbReference type="SAM" id="SignalP"/>
    </source>
</evidence>
<sequence>MSFVTMIRFLPVLPLLVVAACAPRIVGYTDWVDKPGQMVGDKTGYSIEVQPGSLQQQRMTVITVIRAFNDGGLLGLCGAMVAAAPNQKLLEGEFADFFRDRNSTVTLGGKGRDPVLISARFMRLHQKVVPSGMLDPKNIDMNQLQGNCVTTKLPWRDDLKAAHHLDLTKTTTTRGVVPIYTYRPR</sequence>
<organism evidence="2 3">
    <name type="scientific">Magnetospirillum sulfuroxidans</name>
    <dbReference type="NCBI Taxonomy" id="611300"/>
    <lineage>
        <taxon>Bacteria</taxon>
        <taxon>Pseudomonadati</taxon>
        <taxon>Pseudomonadota</taxon>
        <taxon>Alphaproteobacteria</taxon>
        <taxon>Rhodospirillales</taxon>
        <taxon>Rhodospirillaceae</taxon>
        <taxon>Magnetospirillum</taxon>
    </lineage>
</organism>
<dbReference type="EMBL" id="JAGTUF010000001">
    <property type="protein sequence ID" value="MBR9970143.1"/>
    <property type="molecule type" value="Genomic_DNA"/>
</dbReference>
<accession>A0ABS5I8X3</accession>
<evidence type="ECO:0008006" key="4">
    <source>
        <dbReference type="Google" id="ProtNLM"/>
    </source>
</evidence>
<feature type="chain" id="PRO_5045678361" description="Lipoprotein" evidence="1">
    <location>
        <begin position="20"/>
        <end position="185"/>
    </location>
</feature>
<evidence type="ECO:0000313" key="3">
    <source>
        <dbReference type="Proteomes" id="UP000680714"/>
    </source>
</evidence>
<comment type="caution">
    <text evidence="2">The sequence shown here is derived from an EMBL/GenBank/DDBJ whole genome shotgun (WGS) entry which is preliminary data.</text>
</comment>
<dbReference type="RefSeq" id="WP_211545658.1">
    <property type="nucleotide sequence ID" value="NZ_JAGTUF010000001.1"/>
</dbReference>